<evidence type="ECO:0000259" key="2">
    <source>
        <dbReference type="Pfam" id="PF07790"/>
    </source>
</evidence>
<dbReference type="EMBL" id="DTAK01000067">
    <property type="protein sequence ID" value="HGU59967.1"/>
    <property type="molecule type" value="Genomic_DNA"/>
</dbReference>
<dbReference type="AlphaFoldDB" id="A0A7C4S6B2"/>
<comment type="caution">
    <text evidence="3">The sequence shown here is derived from an EMBL/GenBank/DDBJ whole genome shotgun (WGS) entry which is preliminary data.</text>
</comment>
<keyword evidence="1" id="KW-1133">Transmembrane helix</keyword>
<dbReference type="PANTHER" id="PTHR38138">
    <property type="entry name" value="VNG6441H"/>
    <property type="match status" value="1"/>
</dbReference>
<dbReference type="PANTHER" id="PTHR38138:SF1">
    <property type="entry name" value="ARCHAEAL TYPE IV PILIN N-TERMINAL DOMAIN-CONTAINING PROTEIN"/>
    <property type="match status" value="1"/>
</dbReference>
<reference evidence="3" key="1">
    <citation type="journal article" date="2020" name="mSystems">
        <title>Genome- and Community-Level Interaction Insights into Carbon Utilization and Element Cycling Functions of Hydrothermarchaeota in Hydrothermal Sediment.</title>
        <authorList>
            <person name="Zhou Z."/>
            <person name="Liu Y."/>
            <person name="Xu W."/>
            <person name="Pan J."/>
            <person name="Luo Z.H."/>
            <person name="Li M."/>
        </authorList>
    </citation>
    <scope>NUCLEOTIDE SEQUENCE [LARGE SCALE GENOMIC DNA]</scope>
    <source>
        <strain evidence="3">SpSt-62</strain>
    </source>
</reference>
<dbReference type="Pfam" id="PF07790">
    <property type="entry name" value="Pilin_N"/>
    <property type="match status" value="1"/>
</dbReference>
<name>A0A7C4S6B2_9EURY</name>
<organism evidence="3">
    <name type="scientific">Geoglobus ahangari</name>
    <dbReference type="NCBI Taxonomy" id="113653"/>
    <lineage>
        <taxon>Archaea</taxon>
        <taxon>Methanobacteriati</taxon>
        <taxon>Methanobacteriota</taxon>
        <taxon>Archaeoglobi</taxon>
        <taxon>Archaeoglobales</taxon>
        <taxon>Archaeoglobaceae</taxon>
        <taxon>Geoglobus</taxon>
    </lineage>
</organism>
<feature type="domain" description="Archaeal Type IV pilin N-terminal" evidence="2">
    <location>
        <begin position="17"/>
        <end position="101"/>
    </location>
</feature>
<dbReference type="InterPro" id="IPR012859">
    <property type="entry name" value="Pilin_N_archaeal"/>
</dbReference>
<feature type="transmembrane region" description="Helical" evidence="1">
    <location>
        <begin position="21"/>
        <end position="46"/>
    </location>
</feature>
<proteinExistence type="predicted"/>
<dbReference type="NCBIfam" id="TIGR02537">
    <property type="entry name" value="arch_flag_Nterm"/>
    <property type="match status" value="1"/>
</dbReference>
<evidence type="ECO:0000256" key="1">
    <source>
        <dbReference type="SAM" id="Phobius"/>
    </source>
</evidence>
<sequence>MVSRKEVRKLSFEKDERAVSPVIGVILMVAITVILAAVIASFVLGMGGKLVATPPQAQLAVFDDPKTDTAIDADKNSSLVRLQHRGGDPLVVSELEIILEDPSGTQYTNYNVTPPKIYGLTNTSINDDDDEVPANAIVNTLDIGDTAYIVVQADSDGISANPGTWRVQIIHIPSGQYILDTTVRLK</sequence>
<keyword evidence="1" id="KW-0472">Membrane</keyword>
<evidence type="ECO:0000313" key="3">
    <source>
        <dbReference type="EMBL" id="HGU59967.1"/>
    </source>
</evidence>
<keyword evidence="1" id="KW-0812">Transmembrane</keyword>
<gene>
    <name evidence="3" type="ORF">ENT89_07535</name>
</gene>
<protein>
    <submittedName>
        <fullName evidence="3">Type IV pilin</fullName>
    </submittedName>
</protein>
<dbReference type="InterPro" id="IPR013373">
    <property type="entry name" value="Flagellin/pilin_N_arc"/>
</dbReference>
<accession>A0A7C4S6B2</accession>